<feature type="region of interest" description="Disordered" evidence="1">
    <location>
        <begin position="73"/>
        <end position="110"/>
    </location>
</feature>
<reference evidence="2 3" key="1">
    <citation type="journal article" date="2015" name="Genome Biol. Evol.">
        <title>Comparative Genomics of a Bacterivorous Green Alga Reveals Evolutionary Causalities and Consequences of Phago-Mixotrophic Mode of Nutrition.</title>
        <authorList>
            <person name="Burns J.A."/>
            <person name="Paasch A."/>
            <person name="Narechania A."/>
            <person name="Kim E."/>
        </authorList>
    </citation>
    <scope>NUCLEOTIDE SEQUENCE [LARGE SCALE GENOMIC DNA]</scope>
    <source>
        <strain evidence="2 3">PLY_AMNH</strain>
    </source>
</reference>
<accession>A0AAE0G097</accession>
<organism evidence="2 3">
    <name type="scientific">Cymbomonas tetramitiformis</name>
    <dbReference type="NCBI Taxonomy" id="36881"/>
    <lineage>
        <taxon>Eukaryota</taxon>
        <taxon>Viridiplantae</taxon>
        <taxon>Chlorophyta</taxon>
        <taxon>Pyramimonadophyceae</taxon>
        <taxon>Pyramimonadales</taxon>
        <taxon>Pyramimonadaceae</taxon>
        <taxon>Cymbomonas</taxon>
    </lineage>
</organism>
<keyword evidence="3" id="KW-1185">Reference proteome</keyword>
<sequence>MRKAGYFRNRRIATELLSAHQVRRQNIESQMAFSNIPRKPRSGSVVPATVGKLESSGPWGSRLNSLLDAAAQEREENTTVSEVQAESEGHVQDTDANLPPEFEPSPPVSPGVAQAAAAAAAAVAAKAECTTWISGEPCSSMNHNNGSSSRSEGSVLSWSEEEQVDSTSAAKKRATARRHLPYGRSEKRCKVDEEVVYDRALRHLAAQFGAQHPEVGKALLQMARFYYARQQHEKAERYLIRSWEVFKLCIDQSRNVDEVFVSFISLCEEFNVTAEGLKGVKQEMQQISPSCSSPRGTLEWNKTP</sequence>
<proteinExistence type="predicted"/>
<dbReference type="InterPro" id="IPR011990">
    <property type="entry name" value="TPR-like_helical_dom_sf"/>
</dbReference>
<protein>
    <submittedName>
        <fullName evidence="2">Uncharacterized protein</fullName>
    </submittedName>
</protein>
<evidence type="ECO:0000256" key="1">
    <source>
        <dbReference type="SAM" id="MobiDB-lite"/>
    </source>
</evidence>
<dbReference type="EMBL" id="LGRX02011441">
    <property type="protein sequence ID" value="KAK3268973.1"/>
    <property type="molecule type" value="Genomic_DNA"/>
</dbReference>
<dbReference type="Gene3D" id="1.25.40.10">
    <property type="entry name" value="Tetratricopeptide repeat domain"/>
    <property type="match status" value="1"/>
</dbReference>
<gene>
    <name evidence="2" type="ORF">CYMTET_22554</name>
</gene>
<dbReference type="Proteomes" id="UP001190700">
    <property type="component" value="Unassembled WGS sequence"/>
</dbReference>
<feature type="compositionally biased region" description="Polar residues" evidence="1">
    <location>
        <begin position="134"/>
        <end position="146"/>
    </location>
</feature>
<feature type="compositionally biased region" description="Basic residues" evidence="1">
    <location>
        <begin position="170"/>
        <end position="179"/>
    </location>
</feature>
<feature type="compositionally biased region" description="Low complexity" evidence="1">
    <location>
        <begin position="147"/>
        <end position="158"/>
    </location>
</feature>
<comment type="caution">
    <text evidence="2">The sequence shown here is derived from an EMBL/GenBank/DDBJ whole genome shotgun (WGS) entry which is preliminary data.</text>
</comment>
<evidence type="ECO:0000313" key="2">
    <source>
        <dbReference type="EMBL" id="KAK3268973.1"/>
    </source>
</evidence>
<evidence type="ECO:0000313" key="3">
    <source>
        <dbReference type="Proteomes" id="UP001190700"/>
    </source>
</evidence>
<feature type="region of interest" description="Disordered" evidence="1">
    <location>
        <begin position="134"/>
        <end position="179"/>
    </location>
</feature>
<dbReference type="AlphaFoldDB" id="A0AAE0G097"/>
<name>A0AAE0G097_9CHLO</name>